<sequence>MTWRSLFIFLGLFWTTFLGSEMSLICLSDFEEYARDHLSKVTWDFIAAGADDCFTRDDNLLAFKRIRLRPRMLCDVSEIDTKTTVLGKEIAFPVGIAPTINHRLAWPDGELSTSRASDAMNTCYITSTFSSSSAEEITAAAPNGLRWFQLYIFRNRKMSEQLVRRVEALNYKALVLTVDVPYGGKRRNDIRNNFKFPKYFEVKNFENASERSDDLESLTNPLDPSVSWKDVHWLQNLTRLPIIIKGILTKEDAELAVEHGVQGIIVSNHGGRQLDGVLATIDALPEIVNAVQGRVEVYVDGGIRTGSDVLKALALGARCVFIGRPIFWGLTSQGEEGVRKILQILHDEFRLSMGLAGCKNISEINRNLVQFSKV</sequence>
<organism evidence="11 12">
    <name type="scientific">Geotrypetes seraphini</name>
    <name type="common">Gaboon caecilian</name>
    <name type="synonym">Caecilia seraphini</name>
    <dbReference type="NCBI Taxonomy" id="260995"/>
    <lineage>
        <taxon>Eukaryota</taxon>
        <taxon>Metazoa</taxon>
        <taxon>Chordata</taxon>
        <taxon>Craniata</taxon>
        <taxon>Vertebrata</taxon>
        <taxon>Euteleostomi</taxon>
        <taxon>Amphibia</taxon>
        <taxon>Gymnophiona</taxon>
        <taxon>Geotrypetes</taxon>
    </lineage>
</organism>
<dbReference type="InterPro" id="IPR008259">
    <property type="entry name" value="FMN_hydac_DH_AS"/>
</dbReference>
<dbReference type="GO" id="GO:0005782">
    <property type="term" value="C:peroxisomal matrix"/>
    <property type="evidence" value="ECO:0007669"/>
    <property type="project" value="TreeGrafter"/>
</dbReference>
<evidence type="ECO:0000256" key="9">
    <source>
        <dbReference type="SAM" id="SignalP"/>
    </source>
</evidence>
<dbReference type="PIRSF" id="PIRSF000138">
    <property type="entry name" value="Al-hdrx_acd_dh"/>
    <property type="match status" value="1"/>
</dbReference>
<dbReference type="InterPro" id="IPR037396">
    <property type="entry name" value="FMN_HAD"/>
</dbReference>
<dbReference type="Pfam" id="PF01070">
    <property type="entry name" value="FMN_dh"/>
    <property type="match status" value="1"/>
</dbReference>
<evidence type="ECO:0000313" key="11">
    <source>
        <dbReference type="Proteomes" id="UP000515159"/>
    </source>
</evidence>
<evidence type="ECO:0000256" key="8">
    <source>
        <dbReference type="PIRSR" id="PIRSR000138-2"/>
    </source>
</evidence>
<keyword evidence="8" id="KW-0285">Flavoprotein</keyword>
<dbReference type="Gene3D" id="3.20.20.70">
    <property type="entry name" value="Aldolase class I"/>
    <property type="match status" value="1"/>
</dbReference>
<evidence type="ECO:0000313" key="12">
    <source>
        <dbReference type="RefSeq" id="XP_033796190.1"/>
    </source>
</evidence>
<feature type="chain" id="PRO_5027953425" description="(S)-2-hydroxy-acid oxidase" evidence="9">
    <location>
        <begin position="20"/>
        <end position="374"/>
    </location>
</feature>
<feature type="binding site" evidence="8">
    <location>
        <position position="269"/>
    </location>
    <ligand>
        <name>glyoxylate</name>
        <dbReference type="ChEBI" id="CHEBI:36655"/>
    </ligand>
</feature>
<dbReference type="GO" id="GO:0001561">
    <property type="term" value="P:fatty acid alpha-oxidation"/>
    <property type="evidence" value="ECO:0007669"/>
    <property type="project" value="TreeGrafter"/>
</dbReference>
<feature type="binding site" evidence="8">
    <location>
        <begin position="323"/>
        <end position="324"/>
    </location>
    <ligand>
        <name>FMN</name>
        <dbReference type="ChEBI" id="CHEBI:58210"/>
    </ligand>
</feature>
<reference evidence="12" key="1">
    <citation type="submission" date="2025-08" db="UniProtKB">
        <authorList>
            <consortium name="RefSeq"/>
        </authorList>
    </citation>
    <scope>IDENTIFICATION</scope>
</reference>
<protein>
    <recommendedName>
        <fullName evidence="2">(S)-2-hydroxy-acid oxidase</fullName>
        <ecNumber evidence="2">1.1.3.15</ecNumber>
    </recommendedName>
</protein>
<dbReference type="FunCoup" id="A0A6P8QJW1">
    <property type="interactions" value="209"/>
</dbReference>
<dbReference type="KEGG" id="gsh:117358724"/>
<feature type="binding site" evidence="8">
    <location>
        <position position="127"/>
    </location>
    <ligand>
        <name>FMN</name>
        <dbReference type="ChEBI" id="CHEBI:58210"/>
    </ligand>
</feature>
<evidence type="ECO:0000256" key="4">
    <source>
        <dbReference type="ARBA" id="ARBA00024042"/>
    </source>
</evidence>
<keyword evidence="11" id="KW-1185">Reference proteome</keyword>
<dbReference type="OrthoDB" id="25826at2759"/>
<dbReference type="GO" id="GO:0003973">
    <property type="term" value="F:(S)-2-hydroxy-acid oxidase activity"/>
    <property type="evidence" value="ECO:0007669"/>
    <property type="project" value="UniProtKB-EC"/>
</dbReference>
<feature type="binding site" evidence="8">
    <location>
        <begin position="300"/>
        <end position="304"/>
    </location>
    <ligand>
        <name>FMN</name>
        <dbReference type="ChEBI" id="CHEBI:58210"/>
    </ligand>
</feature>
<feature type="binding site" evidence="8">
    <location>
        <position position="177"/>
    </location>
    <ligand>
        <name>FMN</name>
        <dbReference type="ChEBI" id="CHEBI:58210"/>
    </ligand>
</feature>
<dbReference type="PANTHER" id="PTHR10578">
    <property type="entry name" value="S -2-HYDROXY-ACID OXIDASE-RELATED"/>
    <property type="match status" value="1"/>
</dbReference>
<comment type="catalytic activity">
    <reaction evidence="6">
        <text>2-hydroxyoctanoate + O2 = 2-oxooctanoate + H2O2</text>
        <dbReference type="Rhea" id="RHEA:67940"/>
        <dbReference type="ChEBI" id="CHEBI:15379"/>
        <dbReference type="ChEBI" id="CHEBI:16240"/>
        <dbReference type="ChEBI" id="CHEBI:133514"/>
        <dbReference type="ChEBI" id="CHEBI:176689"/>
    </reaction>
    <physiologicalReaction direction="left-to-right" evidence="6">
        <dbReference type="Rhea" id="RHEA:67941"/>
    </physiologicalReaction>
</comment>
<dbReference type="PROSITE" id="PS51349">
    <property type="entry name" value="FMN_HYDROXY_ACID_DH_2"/>
    <property type="match status" value="1"/>
</dbReference>
<proteinExistence type="inferred from homology"/>
<dbReference type="InterPro" id="IPR000262">
    <property type="entry name" value="FMN-dep_DH"/>
</dbReference>
<evidence type="ECO:0000256" key="2">
    <source>
        <dbReference type="ARBA" id="ARBA00013087"/>
    </source>
</evidence>
<evidence type="ECO:0000256" key="7">
    <source>
        <dbReference type="PIRSR" id="PIRSR000138-1"/>
    </source>
</evidence>
<comment type="cofactor">
    <cofactor evidence="1">
        <name>FMN</name>
        <dbReference type="ChEBI" id="CHEBI:58210"/>
    </cofactor>
</comment>
<dbReference type="GeneID" id="117358724"/>
<feature type="binding site" evidence="8">
    <location>
        <position position="245"/>
    </location>
    <ligand>
        <name>FMN</name>
        <dbReference type="ChEBI" id="CHEBI:58210"/>
    </ligand>
</feature>
<dbReference type="SUPFAM" id="SSF51395">
    <property type="entry name" value="FMN-linked oxidoreductases"/>
    <property type="match status" value="1"/>
</dbReference>
<feature type="signal peptide" evidence="9">
    <location>
        <begin position="1"/>
        <end position="19"/>
    </location>
</feature>
<dbReference type="FunFam" id="3.20.20.70:FF:000056">
    <property type="entry name" value="hydroxyacid oxidase 2"/>
    <property type="match status" value="1"/>
</dbReference>
<feature type="domain" description="FMN hydroxy acid dehydrogenase" evidence="10">
    <location>
        <begin position="19"/>
        <end position="374"/>
    </location>
</feature>
<keyword evidence="3" id="KW-0560">Oxidoreductase</keyword>
<evidence type="ECO:0000256" key="5">
    <source>
        <dbReference type="ARBA" id="ARBA00029325"/>
    </source>
</evidence>
<evidence type="ECO:0000256" key="6">
    <source>
        <dbReference type="ARBA" id="ARBA00029327"/>
    </source>
</evidence>
<comment type="similarity">
    <text evidence="4">Belongs to the FMN-dependent alpha-hydroxy acid dehydrogenase family.</text>
</comment>
<dbReference type="InterPro" id="IPR013785">
    <property type="entry name" value="Aldolase_TIM"/>
</dbReference>
<keyword evidence="9" id="KW-0732">Signal</keyword>
<dbReference type="AlphaFoldDB" id="A0A6P8QJW1"/>
<dbReference type="InterPro" id="IPR012133">
    <property type="entry name" value="Alpha-hydoxy_acid_DH_FMN"/>
</dbReference>
<evidence type="ECO:0000256" key="3">
    <source>
        <dbReference type="ARBA" id="ARBA00023002"/>
    </source>
</evidence>
<dbReference type="PANTHER" id="PTHR10578:SF149">
    <property type="entry name" value="2-HYDROXYACID OXIDASE 2"/>
    <property type="match status" value="1"/>
</dbReference>
<keyword evidence="8" id="KW-0288">FMN</keyword>
<feature type="binding site" evidence="8">
    <location>
        <position position="267"/>
    </location>
    <ligand>
        <name>FMN</name>
        <dbReference type="ChEBI" id="CHEBI:58210"/>
    </ligand>
</feature>
<gene>
    <name evidence="12" type="primary">LOC117358724</name>
</gene>
<feature type="binding site" evidence="8">
    <location>
        <position position="149"/>
    </location>
    <ligand>
        <name>FMN</name>
        <dbReference type="ChEBI" id="CHEBI:58210"/>
    </ligand>
</feature>
<dbReference type="InParanoid" id="A0A6P8QJW1"/>
<feature type="active site" description="Proton acceptor" evidence="7">
    <location>
        <position position="269"/>
    </location>
</feature>
<accession>A0A6P8QJW1</accession>
<dbReference type="RefSeq" id="XP_033796190.1">
    <property type="nucleotide sequence ID" value="XM_033940299.1"/>
</dbReference>
<dbReference type="CDD" id="cd02809">
    <property type="entry name" value="alpha_hydroxyacid_oxid_FMN"/>
    <property type="match status" value="1"/>
</dbReference>
<feature type="binding site" evidence="8">
    <location>
        <position position="151"/>
    </location>
    <ligand>
        <name>glyoxylate</name>
        <dbReference type="ChEBI" id="CHEBI:36655"/>
    </ligand>
</feature>
<dbReference type="PROSITE" id="PS00557">
    <property type="entry name" value="FMN_HYDROXY_ACID_DH_1"/>
    <property type="match status" value="1"/>
</dbReference>
<name>A0A6P8QJW1_GEOSA</name>
<feature type="binding site" evidence="8">
    <location>
        <position position="186"/>
    </location>
    <ligand>
        <name>glyoxylate</name>
        <dbReference type="ChEBI" id="CHEBI:36655"/>
    </ligand>
</feature>
<comment type="catalytic activity">
    <reaction evidence="5">
        <text>a (2S)-2-hydroxycarboxylate + O2 = a 2-oxocarboxylate + H2O2</text>
        <dbReference type="Rhea" id="RHEA:16789"/>
        <dbReference type="ChEBI" id="CHEBI:15379"/>
        <dbReference type="ChEBI" id="CHEBI:16240"/>
        <dbReference type="ChEBI" id="CHEBI:35179"/>
        <dbReference type="ChEBI" id="CHEBI:58123"/>
        <dbReference type="EC" id="1.1.3.15"/>
    </reaction>
    <physiologicalReaction direction="left-to-right" evidence="5">
        <dbReference type="Rhea" id="RHEA:16790"/>
    </physiologicalReaction>
</comment>
<evidence type="ECO:0000256" key="1">
    <source>
        <dbReference type="ARBA" id="ARBA00001917"/>
    </source>
</evidence>
<dbReference type="GO" id="GO:0010181">
    <property type="term" value="F:FMN binding"/>
    <property type="evidence" value="ECO:0007669"/>
    <property type="project" value="InterPro"/>
</dbReference>
<feature type="binding site" evidence="8">
    <location>
        <position position="272"/>
    </location>
    <ligand>
        <name>glyoxylate</name>
        <dbReference type="ChEBI" id="CHEBI:36655"/>
    </ligand>
</feature>
<dbReference type="EC" id="1.1.3.15" evidence="2"/>
<dbReference type="Proteomes" id="UP000515159">
    <property type="component" value="Chromosome 4"/>
</dbReference>
<evidence type="ECO:0000259" key="10">
    <source>
        <dbReference type="PROSITE" id="PS51349"/>
    </source>
</evidence>